<protein>
    <submittedName>
        <fullName evidence="3">Sigma-fimbriae tip adhesin</fullName>
    </submittedName>
</protein>
<dbReference type="SMART" id="SM00972">
    <property type="entry name" value="SCPU"/>
    <property type="match status" value="1"/>
</dbReference>
<organism evidence="3 4">
    <name type="scientific">Stenotrophomonas chelatiphaga</name>
    <dbReference type="NCBI Taxonomy" id="517011"/>
    <lineage>
        <taxon>Bacteria</taxon>
        <taxon>Pseudomonadati</taxon>
        <taxon>Pseudomonadota</taxon>
        <taxon>Gammaproteobacteria</taxon>
        <taxon>Lysobacterales</taxon>
        <taxon>Lysobacteraceae</taxon>
        <taxon>Stenotrophomonas</taxon>
    </lineage>
</organism>
<accession>A0A0R0CYE8</accession>
<keyword evidence="4" id="KW-1185">Reference proteome</keyword>
<dbReference type="Pfam" id="PF05229">
    <property type="entry name" value="SCPU"/>
    <property type="match status" value="1"/>
</dbReference>
<keyword evidence="1" id="KW-0732">Signal</keyword>
<feature type="domain" description="Spore coat protein U/FanG" evidence="2">
    <location>
        <begin position="32"/>
        <end position="177"/>
    </location>
</feature>
<gene>
    <name evidence="3" type="ORF">ABB28_06535</name>
</gene>
<evidence type="ECO:0000313" key="3">
    <source>
        <dbReference type="EMBL" id="KRG74749.1"/>
    </source>
</evidence>
<evidence type="ECO:0000256" key="1">
    <source>
        <dbReference type="SAM" id="SignalP"/>
    </source>
</evidence>
<feature type="chain" id="PRO_5006394787" evidence="1">
    <location>
        <begin position="29"/>
        <end position="180"/>
    </location>
</feature>
<proteinExistence type="predicted"/>
<dbReference type="PANTHER" id="PTHR37089">
    <property type="entry name" value="PROTEIN U-RELATED"/>
    <property type="match status" value="1"/>
</dbReference>
<dbReference type="AlphaFoldDB" id="A0A0R0CYE8"/>
<dbReference type="RefSeq" id="WP_057507866.1">
    <property type="nucleotide sequence ID" value="NZ_DAMBRS010000019.1"/>
</dbReference>
<dbReference type="InterPro" id="IPR053167">
    <property type="entry name" value="Spore_coat_component"/>
</dbReference>
<comment type="caution">
    <text evidence="3">The sequence shown here is derived from an EMBL/GenBank/DDBJ whole genome shotgun (WGS) entry which is preliminary data.</text>
</comment>
<evidence type="ECO:0000313" key="4">
    <source>
        <dbReference type="Proteomes" id="UP000051386"/>
    </source>
</evidence>
<dbReference type="PATRIC" id="fig|517011.3.peg.927"/>
<dbReference type="PANTHER" id="PTHR37089:SF4">
    <property type="entry name" value="EXPORTED PROTEIN"/>
    <property type="match status" value="1"/>
</dbReference>
<evidence type="ECO:0000259" key="2">
    <source>
        <dbReference type="Pfam" id="PF05229"/>
    </source>
</evidence>
<feature type="signal peptide" evidence="1">
    <location>
        <begin position="1"/>
        <end position="28"/>
    </location>
</feature>
<dbReference type="EMBL" id="LDJK01000020">
    <property type="protein sequence ID" value="KRG74749.1"/>
    <property type="molecule type" value="Genomic_DNA"/>
</dbReference>
<dbReference type="Proteomes" id="UP000051386">
    <property type="component" value="Unassembled WGS sequence"/>
</dbReference>
<name>A0A0R0CYE8_9GAMM</name>
<sequence>MRSSRSSRRLALSGLTLCLAFAAAPAFAQNSVTFNVRIAITTSCTIAAAAPTDVDFGTVASTATAPVLAQGTITAQCSALTPYSIALNAGSNAATAGDVTTRRMRHTDAAVTTNNFVGYQLYQDAGRTNVWGATTATNTVAAVGNGTPQPYNVYGRVLNPSVNNAAAGSYLDTVTATITY</sequence>
<reference evidence="3 4" key="1">
    <citation type="submission" date="2015-05" db="EMBL/GenBank/DDBJ databases">
        <title>Genome sequencing and analysis of members of genus Stenotrophomonas.</title>
        <authorList>
            <person name="Patil P.P."/>
            <person name="Midha S."/>
            <person name="Patil P.B."/>
        </authorList>
    </citation>
    <scope>NUCLEOTIDE SEQUENCE [LARGE SCALE GENOMIC DNA]</scope>
    <source>
        <strain evidence="3 4">DSM 21508</strain>
    </source>
</reference>
<dbReference type="InterPro" id="IPR007893">
    <property type="entry name" value="Spore_coat_U/FanG"/>
</dbReference>